<dbReference type="InterPro" id="IPR011250">
    <property type="entry name" value="OMP/PagP_B-barrel"/>
</dbReference>
<accession>A0A5B8UVK3</accession>
<evidence type="ECO:0000256" key="1">
    <source>
        <dbReference type="SAM" id="SignalP"/>
    </source>
</evidence>
<proteinExistence type="predicted"/>
<keyword evidence="1" id="KW-0732">Signal</keyword>
<gene>
    <name evidence="2" type="ORF">FRZ54_10070</name>
</gene>
<keyword evidence="3" id="KW-1185">Reference proteome</keyword>
<evidence type="ECO:0000313" key="3">
    <source>
        <dbReference type="Proteomes" id="UP000321479"/>
    </source>
</evidence>
<reference evidence="2 3" key="1">
    <citation type="journal article" date="2017" name="Curr. Microbiol.">
        <title>Mucilaginibacter ginsenosidivorans sp. nov., Isolated from Soil of Ginseng Field.</title>
        <authorList>
            <person name="Kim M.M."/>
            <person name="Siddiqi M.Z."/>
            <person name="Im W.T."/>
        </authorList>
    </citation>
    <scope>NUCLEOTIDE SEQUENCE [LARGE SCALE GENOMIC DNA]</scope>
    <source>
        <strain evidence="2 3">Gsoil 3017</strain>
    </source>
</reference>
<evidence type="ECO:0008006" key="4">
    <source>
        <dbReference type="Google" id="ProtNLM"/>
    </source>
</evidence>
<evidence type="ECO:0000313" key="2">
    <source>
        <dbReference type="EMBL" id="QEC62908.1"/>
    </source>
</evidence>
<dbReference type="KEGG" id="mgin:FRZ54_10070"/>
<name>A0A5B8UVK3_9SPHI</name>
<feature type="chain" id="PRO_5022988195" description="Outer membrane beta-barrel protein" evidence="1">
    <location>
        <begin position="25"/>
        <end position="426"/>
    </location>
</feature>
<dbReference type="AlphaFoldDB" id="A0A5B8UVK3"/>
<dbReference type="EMBL" id="CP042436">
    <property type="protein sequence ID" value="QEC62908.1"/>
    <property type="molecule type" value="Genomic_DNA"/>
</dbReference>
<sequence length="426" mass="47399">MKSLKTLQRILFFIALLIPFLSNAQSNYKPGYVVTPKGDTIRGFIDYREWDRTPADVNFKQDAADNEAKKYTPADIAGFGITGIESYRIYTGPISMDPTAPDKVKTESERDTSFRIATVFMKELEKGSKLALYSYKDDIKERFFAGDAPGFEPKELIFRVTRTTTENTFQKQLSALALMHNELNDNLIVYIGRSDYTESDILKIVNMINHVSKADYNKTHYSGPAMNSFIGAGVNINTTSPGHGSQAYLAGARAYTSYLPQGSLGINLFANPATKKLQFRIELGVADAKYKSLYTGKVSPYAPTEISYNNLALSGSVQVLYNFYNRDNFKVFAGGGVAFYSFSYSNVYFGSQNHDGSQALIAANNPFVFEKGDNAFIFRAGIQFTKNLVVTGSYQTPVSNTNGGYFELSSTTAQVGINYLFEFKRK</sequence>
<dbReference type="SUPFAM" id="SSF56925">
    <property type="entry name" value="OMPA-like"/>
    <property type="match status" value="1"/>
</dbReference>
<organism evidence="2 3">
    <name type="scientific">Mucilaginibacter ginsenosidivorans</name>
    <dbReference type="NCBI Taxonomy" id="398053"/>
    <lineage>
        <taxon>Bacteria</taxon>
        <taxon>Pseudomonadati</taxon>
        <taxon>Bacteroidota</taxon>
        <taxon>Sphingobacteriia</taxon>
        <taxon>Sphingobacteriales</taxon>
        <taxon>Sphingobacteriaceae</taxon>
        <taxon>Mucilaginibacter</taxon>
    </lineage>
</organism>
<dbReference type="OrthoDB" id="677565at2"/>
<dbReference type="Proteomes" id="UP000321479">
    <property type="component" value="Chromosome"/>
</dbReference>
<protein>
    <recommendedName>
        <fullName evidence="4">Outer membrane beta-barrel protein</fullName>
    </recommendedName>
</protein>
<dbReference type="RefSeq" id="WP_147031484.1">
    <property type="nucleotide sequence ID" value="NZ_CP042436.1"/>
</dbReference>
<feature type="signal peptide" evidence="1">
    <location>
        <begin position="1"/>
        <end position="24"/>
    </location>
</feature>